<proteinExistence type="predicted"/>
<evidence type="ECO:0000256" key="1">
    <source>
        <dbReference type="SAM" id="MobiDB-lite"/>
    </source>
</evidence>
<sequence>PGAGALPAPGPQVRRSGAQPRGQAVRVPRRQTAGGAVWGRRHRLLLGQAGRDTVWEDAREPLAPVALPVGLQPRELWPALQTFLRGSICGHLLHRRLSGPCSHFAAEV</sequence>
<evidence type="ECO:0000313" key="2">
    <source>
        <dbReference type="EMBL" id="PNJ05014.1"/>
    </source>
</evidence>
<accession>A0A2J8R919</accession>
<dbReference type="EMBL" id="NDHI03003728">
    <property type="protein sequence ID" value="PNJ05014.1"/>
    <property type="molecule type" value="Genomic_DNA"/>
</dbReference>
<protein>
    <submittedName>
        <fullName evidence="2">TSR3 isoform 2</fullName>
    </submittedName>
</protein>
<organism evidence="2">
    <name type="scientific">Pongo abelii</name>
    <name type="common">Sumatran orangutan</name>
    <name type="synonym">Pongo pygmaeus abelii</name>
    <dbReference type="NCBI Taxonomy" id="9601"/>
    <lineage>
        <taxon>Eukaryota</taxon>
        <taxon>Metazoa</taxon>
        <taxon>Chordata</taxon>
        <taxon>Craniata</taxon>
        <taxon>Vertebrata</taxon>
        <taxon>Euteleostomi</taxon>
        <taxon>Mammalia</taxon>
        <taxon>Eutheria</taxon>
        <taxon>Euarchontoglires</taxon>
        <taxon>Primates</taxon>
        <taxon>Haplorrhini</taxon>
        <taxon>Catarrhini</taxon>
        <taxon>Hominidae</taxon>
        <taxon>Pongo</taxon>
    </lineage>
</organism>
<dbReference type="AlphaFoldDB" id="A0A2J8R919"/>
<comment type="caution">
    <text evidence="2">The sequence shown here is derived from an EMBL/GenBank/DDBJ whole genome shotgun (WGS) entry which is preliminary data.</text>
</comment>
<feature type="region of interest" description="Disordered" evidence="1">
    <location>
        <begin position="1"/>
        <end position="32"/>
    </location>
</feature>
<gene>
    <name evidence="2" type="ORF">CR201_G0052624</name>
</gene>
<reference evidence="2" key="1">
    <citation type="submission" date="2017-12" db="EMBL/GenBank/DDBJ databases">
        <title>High-resolution comparative analysis of great ape genomes.</title>
        <authorList>
            <person name="Pollen A."/>
            <person name="Hastie A."/>
            <person name="Hormozdiari F."/>
            <person name="Dougherty M."/>
            <person name="Liu R."/>
            <person name="Chaisson M."/>
            <person name="Hoppe E."/>
            <person name="Hill C."/>
            <person name="Pang A."/>
            <person name="Hillier L."/>
            <person name="Baker C."/>
            <person name="Armstrong J."/>
            <person name="Shendure J."/>
            <person name="Paten B."/>
            <person name="Wilson R."/>
            <person name="Chao H."/>
            <person name="Schneider V."/>
            <person name="Ventura M."/>
            <person name="Kronenberg Z."/>
            <person name="Murali S."/>
            <person name="Gordon D."/>
            <person name="Cantsilieris S."/>
            <person name="Munson K."/>
            <person name="Nelson B."/>
            <person name="Raja A."/>
            <person name="Underwood J."/>
            <person name="Diekhans M."/>
            <person name="Fiddes I."/>
            <person name="Haussler D."/>
            <person name="Eichler E."/>
        </authorList>
    </citation>
    <scope>NUCLEOTIDE SEQUENCE [LARGE SCALE GENOMIC DNA]</scope>
    <source>
        <strain evidence="2">Susie</strain>
    </source>
</reference>
<name>A0A2J8R919_PONAB</name>
<feature type="non-terminal residue" evidence="2">
    <location>
        <position position="1"/>
    </location>
</feature>